<dbReference type="AlphaFoldDB" id="A0A238J283"/>
<dbReference type="RefSeq" id="WP_093975013.1">
    <property type="nucleotide sequence ID" value="NZ_FXXQ01000010.1"/>
</dbReference>
<dbReference type="EMBL" id="FXXQ01000010">
    <property type="protein sequence ID" value="SMX24808.1"/>
    <property type="molecule type" value="Genomic_DNA"/>
</dbReference>
<feature type="chain" id="PRO_5013302996" description="Aggregation factor core protein MAFp3" evidence="1">
    <location>
        <begin position="20"/>
        <end position="168"/>
    </location>
</feature>
<evidence type="ECO:0008006" key="4">
    <source>
        <dbReference type="Google" id="ProtNLM"/>
    </source>
</evidence>
<feature type="signal peptide" evidence="1">
    <location>
        <begin position="1"/>
        <end position="19"/>
    </location>
</feature>
<dbReference type="OrthoDB" id="6105464at2"/>
<accession>A0A238J283</accession>
<keyword evidence="1" id="KW-0732">Signal</keyword>
<reference evidence="2 3" key="1">
    <citation type="submission" date="2017-05" db="EMBL/GenBank/DDBJ databases">
        <authorList>
            <person name="Song R."/>
            <person name="Chenine A.L."/>
            <person name="Ruprecht R.M."/>
        </authorList>
    </citation>
    <scope>NUCLEOTIDE SEQUENCE [LARGE SCALE GENOMIC DNA]</scope>
    <source>
        <strain evidence="2 3">CECT 8489</strain>
    </source>
</reference>
<sequence>MMSKIAVVSLLLSGTPAFADLEVRFIEGAPKDRFTFSASEDLCAQGPVAIDLDLVGSTGKLVFDVSDGGAGVEVFQPLEVVEGIELLVRTSTVLDGEQRVAIDLASLPSGASFAFTIDVDDTLGGREITVSGSEIAGAAVSVQMGDETRNAVFDASARATISWSSCDS</sequence>
<protein>
    <recommendedName>
        <fullName evidence="4">Aggregation factor core protein MAFp3</fullName>
    </recommendedName>
</protein>
<evidence type="ECO:0000256" key="1">
    <source>
        <dbReference type="SAM" id="SignalP"/>
    </source>
</evidence>
<gene>
    <name evidence="2" type="ORF">BOA8489_02937</name>
</gene>
<proteinExistence type="predicted"/>
<dbReference type="Proteomes" id="UP000201838">
    <property type="component" value="Unassembled WGS sequence"/>
</dbReference>
<evidence type="ECO:0000313" key="3">
    <source>
        <dbReference type="Proteomes" id="UP000201838"/>
    </source>
</evidence>
<organism evidence="2 3">
    <name type="scientific">Boseongicola aestuarii</name>
    <dbReference type="NCBI Taxonomy" id="1470561"/>
    <lineage>
        <taxon>Bacteria</taxon>
        <taxon>Pseudomonadati</taxon>
        <taxon>Pseudomonadota</taxon>
        <taxon>Alphaproteobacteria</taxon>
        <taxon>Rhodobacterales</taxon>
        <taxon>Paracoccaceae</taxon>
        <taxon>Boseongicola</taxon>
    </lineage>
</organism>
<keyword evidence="3" id="KW-1185">Reference proteome</keyword>
<name>A0A238J283_9RHOB</name>
<evidence type="ECO:0000313" key="2">
    <source>
        <dbReference type="EMBL" id="SMX24808.1"/>
    </source>
</evidence>